<dbReference type="PANTHER" id="PTHR38483:SF1">
    <property type="entry name" value="ION TRANSPORT DOMAIN-CONTAINING PROTEIN"/>
    <property type="match status" value="1"/>
</dbReference>
<evidence type="ECO:0000256" key="2">
    <source>
        <dbReference type="SAM" id="Phobius"/>
    </source>
</evidence>
<reference evidence="4" key="1">
    <citation type="submission" date="2016-09" db="EMBL/GenBank/DDBJ databases">
        <authorList>
            <person name="Jeantristanb JTB J.-T."/>
            <person name="Ricardo R."/>
        </authorList>
    </citation>
    <scope>NUCLEOTIDE SEQUENCE [LARGE SCALE GENOMIC DNA]</scope>
</reference>
<feature type="transmembrane region" description="Helical" evidence="2">
    <location>
        <begin position="54"/>
        <end position="76"/>
    </location>
</feature>
<feature type="compositionally biased region" description="Polar residues" evidence="1">
    <location>
        <begin position="1"/>
        <end position="11"/>
    </location>
</feature>
<protein>
    <submittedName>
        <fullName evidence="3">BQ2448_3309 protein</fullName>
    </submittedName>
</protein>
<name>A0A238FBL3_9BASI</name>
<feature type="region of interest" description="Disordered" evidence="1">
    <location>
        <begin position="249"/>
        <end position="280"/>
    </location>
</feature>
<feature type="transmembrane region" description="Helical" evidence="2">
    <location>
        <begin position="82"/>
        <end position="105"/>
    </location>
</feature>
<keyword evidence="2" id="KW-0812">Transmembrane</keyword>
<organism evidence="3 4">
    <name type="scientific">Microbotryum intermedium</name>
    <dbReference type="NCBI Taxonomy" id="269621"/>
    <lineage>
        <taxon>Eukaryota</taxon>
        <taxon>Fungi</taxon>
        <taxon>Dikarya</taxon>
        <taxon>Basidiomycota</taxon>
        <taxon>Pucciniomycotina</taxon>
        <taxon>Microbotryomycetes</taxon>
        <taxon>Microbotryales</taxon>
        <taxon>Microbotryaceae</taxon>
        <taxon>Microbotryum</taxon>
    </lineage>
</organism>
<sequence>MSSPSPLISPSQTPPPSGAQDHGVRFSTPPLRSPHFVSRAEAIKGLSNRFVFSWFYIYLYLAMAFLSLTTVVLSVLSDCPTFSFYMLEIIINTTMIAEVSIRLVAFRKVSQGFLILNPLRFPSDPNLITFLAQQFWKSYYNTLDLIITMLCVITLIVIFLSGCSAKGEEVFDVFLLVIRNLFQFGRLALVMRKSGKNVFTRPAPIDLSSARNYSFSLDLDLDDEEALSTERRALGGDLEAARVSRTVGKGQAHKVGGLGGAGVGGGEERPFTLEDSDEDE</sequence>
<keyword evidence="2" id="KW-0472">Membrane</keyword>
<evidence type="ECO:0000313" key="3">
    <source>
        <dbReference type="EMBL" id="SCV70547.1"/>
    </source>
</evidence>
<evidence type="ECO:0000313" key="4">
    <source>
        <dbReference type="Proteomes" id="UP000198372"/>
    </source>
</evidence>
<proteinExistence type="predicted"/>
<feature type="transmembrane region" description="Helical" evidence="2">
    <location>
        <begin position="143"/>
        <end position="161"/>
    </location>
</feature>
<dbReference type="Proteomes" id="UP000198372">
    <property type="component" value="Unassembled WGS sequence"/>
</dbReference>
<dbReference type="AlphaFoldDB" id="A0A238FBL3"/>
<evidence type="ECO:0000256" key="1">
    <source>
        <dbReference type="SAM" id="MobiDB-lite"/>
    </source>
</evidence>
<accession>A0A238FBL3</accession>
<feature type="region of interest" description="Disordered" evidence="1">
    <location>
        <begin position="1"/>
        <end position="24"/>
    </location>
</feature>
<dbReference type="OrthoDB" id="429183at2759"/>
<dbReference type="STRING" id="269621.A0A238FBL3"/>
<keyword evidence="2" id="KW-1133">Transmembrane helix</keyword>
<gene>
    <name evidence="3" type="ORF">BQ2448_3309</name>
</gene>
<keyword evidence="4" id="KW-1185">Reference proteome</keyword>
<feature type="compositionally biased region" description="Gly residues" evidence="1">
    <location>
        <begin position="256"/>
        <end position="265"/>
    </location>
</feature>
<dbReference type="EMBL" id="FMSP01000006">
    <property type="protein sequence ID" value="SCV70547.1"/>
    <property type="molecule type" value="Genomic_DNA"/>
</dbReference>
<dbReference type="PANTHER" id="PTHR38483">
    <property type="entry name" value="CHROMOSOME 1, WHOLE GENOME SHOTGUN SEQUENCE"/>
    <property type="match status" value="1"/>
</dbReference>